<proteinExistence type="evidence at transcript level"/>
<dbReference type="AlphaFoldDB" id="I7GIE2"/>
<accession>I7GIE2</accession>
<reference evidence="1" key="1">
    <citation type="journal article" date="2007" name="PLoS Biol.">
        <title>Rate of evolution in brain-expressed genes in humans and other primates.</title>
        <authorList>
            <person name="Wang H.-Y."/>
            <person name="Chien H.-C."/>
            <person name="Osada N."/>
            <person name="Hashimoto K."/>
            <person name="Sugano S."/>
            <person name="Gojobori T."/>
            <person name="Chou C.-K."/>
            <person name="Tsai S.-F."/>
            <person name="Wu C.-I."/>
            <person name="Shen C.-K.J."/>
        </authorList>
    </citation>
    <scope>NUCLEOTIDE SEQUENCE</scope>
</reference>
<name>I7GIE2_MACFA</name>
<sequence>MIGYLFVIVSITAQHLPHQTNLRSSSRLSRRSPRVSWHHSRKTSCGPWMTCFPFSCMWCYGPGNCFLTLLLVSRYF</sequence>
<protein>
    <submittedName>
        <fullName evidence="1">Macaca fascicularis brain cDNA clone: QflA-19240, similar to human amyotrophic lateral sclerosis 2 (juvenile) (ALS2), mRNA, RefSeq: NM_020919.2</fullName>
    </submittedName>
</protein>
<evidence type="ECO:0000313" key="1">
    <source>
        <dbReference type="EMBL" id="BAE89754.1"/>
    </source>
</evidence>
<organism evidence="1">
    <name type="scientific">Macaca fascicularis</name>
    <name type="common">Crab-eating macaque</name>
    <name type="synonym">Cynomolgus monkey</name>
    <dbReference type="NCBI Taxonomy" id="9541"/>
    <lineage>
        <taxon>Eukaryota</taxon>
        <taxon>Metazoa</taxon>
        <taxon>Chordata</taxon>
        <taxon>Craniata</taxon>
        <taxon>Vertebrata</taxon>
        <taxon>Euteleostomi</taxon>
        <taxon>Mammalia</taxon>
        <taxon>Eutheria</taxon>
        <taxon>Euarchontoglires</taxon>
        <taxon>Primates</taxon>
        <taxon>Haplorrhini</taxon>
        <taxon>Catarrhini</taxon>
        <taxon>Cercopithecidae</taxon>
        <taxon>Cercopithecinae</taxon>
        <taxon>Macaca</taxon>
    </lineage>
</organism>
<dbReference type="EMBL" id="AB172692">
    <property type="protein sequence ID" value="BAE89754.1"/>
    <property type="molecule type" value="mRNA"/>
</dbReference>